<feature type="region of interest" description="Disordered" evidence="7">
    <location>
        <begin position="1"/>
        <end position="34"/>
    </location>
</feature>
<evidence type="ECO:0000256" key="5">
    <source>
        <dbReference type="ARBA" id="ARBA00022989"/>
    </source>
</evidence>
<feature type="transmembrane region" description="Helical" evidence="8">
    <location>
        <begin position="84"/>
        <end position="105"/>
    </location>
</feature>
<feature type="transmembrane region" description="Helical" evidence="8">
    <location>
        <begin position="293"/>
        <end position="314"/>
    </location>
</feature>
<proteinExistence type="predicted"/>
<name>A0ABP6TAL8_9ACTN</name>
<evidence type="ECO:0000256" key="2">
    <source>
        <dbReference type="ARBA" id="ARBA00022448"/>
    </source>
</evidence>
<feature type="transmembrane region" description="Helical" evidence="8">
    <location>
        <begin position="257"/>
        <end position="281"/>
    </location>
</feature>
<feature type="transmembrane region" description="Helical" evidence="8">
    <location>
        <begin position="321"/>
        <end position="339"/>
    </location>
</feature>
<evidence type="ECO:0000256" key="3">
    <source>
        <dbReference type="ARBA" id="ARBA00022475"/>
    </source>
</evidence>
<feature type="transmembrane region" description="Helical" evidence="8">
    <location>
        <begin position="216"/>
        <end position="237"/>
    </location>
</feature>
<dbReference type="InterPro" id="IPR010290">
    <property type="entry name" value="TM_effector"/>
</dbReference>
<evidence type="ECO:0000259" key="9">
    <source>
        <dbReference type="PROSITE" id="PS50850"/>
    </source>
</evidence>
<dbReference type="InterPro" id="IPR020846">
    <property type="entry name" value="MFS_dom"/>
</dbReference>
<keyword evidence="2" id="KW-0813">Transport</keyword>
<comment type="caution">
    <text evidence="10">The sequence shown here is derived from an EMBL/GenBank/DDBJ whole genome shotgun (WGS) entry which is preliminary data.</text>
</comment>
<organism evidence="10 11">
    <name type="scientific">Cryptosporangium minutisporangium</name>
    <dbReference type="NCBI Taxonomy" id="113569"/>
    <lineage>
        <taxon>Bacteria</taxon>
        <taxon>Bacillati</taxon>
        <taxon>Actinomycetota</taxon>
        <taxon>Actinomycetes</taxon>
        <taxon>Cryptosporangiales</taxon>
        <taxon>Cryptosporangiaceae</taxon>
        <taxon>Cryptosporangium</taxon>
    </lineage>
</organism>
<evidence type="ECO:0000313" key="11">
    <source>
        <dbReference type="Proteomes" id="UP001501676"/>
    </source>
</evidence>
<reference evidence="11" key="1">
    <citation type="journal article" date="2019" name="Int. J. Syst. Evol. Microbiol.">
        <title>The Global Catalogue of Microorganisms (GCM) 10K type strain sequencing project: providing services to taxonomists for standard genome sequencing and annotation.</title>
        <authorList>
            <consortium name="The Broad Institute Genomics Platform"/>
            <consortium name="The Broad Institute Genome Sequencing Center for Infectious Disease"/>
            <person name="Wu L."/>
            <person name="Ma J."/>
        </authorList>
    </citation>
    <scope>NUCLEOTIDE SEQUENCE [LARGE SCALE GENOMIC DNA]</scope>
    <source>
        <strain evidence="11">JCM 9458</strain>
    </source>
</reference>
<evidence type="ECO:0000256" key="4">
    <source>
        <dbReference type="ARBA" id="ARBA00022692"/>
    </source>
</evidence>
<evidence type="ECO:0000256" key="6">
    <source>
        <dbReference type="ARBA" id="ARBA00023136"/>
    </source>
</evidence>
<accession>A0ABP6TAL8</accession>
<protein>
    <submittedName>
        <fullName evidence="10">MFS transporter</fullName>
    </submittedName>
</protein>
<feature type="compositionally biased region" description="Low complexity" evidence="7">
    <location>
        <begin position="11"/>
        <end position="23"/>
    </location>
</feature>
<dbReference type="CDD" id="cd06173">
    <property type="entry name" value="MFS_MefA_like"/>
    <property type="match status" value="1"/>
</dbReference>
<comment type="subcellular location">
    <subcellularLocation>
        <location evidence="1">Cell membrane</location>
        <topology evidence="1">Multi-pass membrane protein</topology>
    </subcellularLocation>
</comment>
<dbReference type="Pfam" id="PF05977">
    <property type="entry name" value="MFS_3"/>
    <property type="match status" value="1"/>
</dbReference>
<feature type="transmembrane region" description="Helical" evidence="8">
    <location>
        <begin position="408"/>
        <end position="425"/>
    </location>
</feature>
<keyword evidence="5 8" id="KW-1133">Transmembrane helix</keyword>
<gene>
    <name evidence="10" type="ORF">GCM10020369_74610</name>
</gene>
<sequence>MDRDGLAVVPEATAGPAGPAGSEGSAGTGAAGSAASGARRRGAFRALRSTPFRWYFAGQIASASGTFVQQTAVAWLVLQLTGSAASLGLVLAVGGIPSLLLGPFGGGLADRFDLRRLLIVTQATYGLLAAALWLLAANGAAGVPVVIGITVAGALVGVVDSPARQAFVSALVPPDDLASAVSLNGVVMNSARVVGPALAGVLIAAIGTTPCFAVNAVSYLAVLVALVFVRPLSAGVVRSGGGGLRDALRYARGREQLWVPLTMMAIVGLLAFNFGVVLPVLAKETFDGSGGTYGAMSTVLSVGSVLGSLGVGLIRHPRRPYLVGAALAFGLALAATAAAPTPAVAYVTLFLTGAAGFTFVTLASTTLQLHSSPAYRGRIMALWVFVYLGTTPIGSAVTGWVLDLGGPRAGLLVGAVACVVAAGLASRVRTPAHPDALLTDLPAR</sequence>
<keyword evidence="11" id="KW-1185">Reference proteome</keyword>
<evidence type="ECO:0000256" key="1">
    <source>
        <dbReference type="ARBA" id="ARBA00004651"/>
    </source>
</evidence>
<feature type="transmembrane region" description="Helical" evidence="8">
    <location>
        <begin position="54"/>
        <end position="78"/>
    </location>
</feature>
<keyword evidence="4 8" id="KW-0812">Transmembrane</keyword>
<keyword evidence="6 8" id="KW-0472">Membrane</keyword>
<dbReference type="PROSITE" id="PS50850">
    <property type="entry name" value="MFS"/>
    <property type="match status" value="1"/>
</dbReference>
<evidence type="ECO:0000256" key="8">
    <source>
        <dbReference type="SAM" id="Phobius"/>
    </source>
</evidence>
<feature type="domain" description="Major facilitator superfamily (MFS) profile" evidence="9">
    <location>
        <begin position="219"/>
        <end position="444"/>
    </location>
</feature>
<evidence type="ECO:0000313" key="10">
    <source>
        <dbReference type="EMBL" id="GAA3396772.1"/>
    </source>
</evidence>
<evidence type="ECO:0000256" key="7">
    <source>
        <dbReference type="SAM" id="MobiDB-lite"/>
    </source>
</evidence>
<feature type="transmembrane region" description="Helical" evidence="8">
    <location>
        <begin position="141"/>
        <end position="159"/>
    </location>
</feature>
<dbReference type="Gene3D" id="1.20.1250.20">
    <property type="entry name" value="MFS general substrate transporter like domains"/>
    <property type="match status" value="1"/>
</dbReference>
<feature type="transmembrane region" description="Helical" evidence="8">
    <location>
        <begin position="379"/>
        <end position="402"/>
    </location>
</feature>
<dbReference type="PANTHER" id="PTHR23513">
    <property type="entry name" value="INTEGRAL MEMBRANE EFFLUX PROTEIN-RELATED"/>
    <property type="match status" value="1"/>
</dbReference>
<feature type="transmembrane region" description="Helical" evidence="8">
    <location>
        <begin position="345"/>
        <end position="367"/>
    </location>
</feature>
<dbReference type="RefSeq" id="WP_345733021.1">
    <property type="nucleotide sequence ID" value="NZ_BAAAYN010000060.1"/>
</dbReference>
<dbReference type="Proteomes" id="UP001501676">
    <property type="component" value="Unassembled WGS sequence"/>
</dbReference>
<dbReference type="PANTHER" id="PTHR23513:SF11">
    <property type="entry name" value="STAPHYLOFERRIN A TRANSPORTER"/>
    <property type="match status" value="1"/>
</dbReference>
<keyword evidence="3" id="KW-1003">Cell membrane</keyword>
<dbReference type="SUPFAM" id="SSF103473">
    <property type="entry name" value="MFS general substrate transporter"/>
    <property type="match status" value="1"/>
</dbReference>
<dbReference type="InterPro" id="IPR036259">
    <property type="entry name" value="MFS_trans_sf"/>
</dbReference>
<dbReference type="EMBL" id="BAAAYN010000060">
    <property type="protein sequence ID" value="GAA3396772.1"/>
    <property type="molecule type" value="Genomic_DNA"/>
</dbReference>